<evidence type="ECO:0000256" key="6">
    <source>
        <dbReference type="HAMAP-Rule" id="MF_01515"/>
    </source>
</evidence>
<evidence type="ECO:0000313" key="9">
    <source>
        <dbReference type="EMBL" id="NDL67153.1"/>
    </source>
</evidence>
<dbReference type="RefSeq" id="WP_162369882.1">
    <property type="nucleotide sequence ID" value="NZ_JAAEEH010000010.1"/>
</dbReference>
<reference evidence="9 10" key="1">
    <citation type="submission" date="2020-01" db="EMBL/GenBank/DDBJ databases">
        <title>Anaeroalcalibacter tamaniensis gen. nov., sp. nov., moderately halophilic strictly anaerobic fermenter bacterium from mud volcano of Taman peninsula.</title>
        <authorList>
            <person name="Frolova A."/>
            <person name="Merkel A.Y."/>
            <person name="Slobodkin A.I."/>
        </authorList>
    </citation>
    <scope>NUCLEOTIDE SEQUENCE [LARGE SCALE GENOMIC DNA]</scope>
    <source>
        <strain evidence="9 10">F-3ap</strain>
    </source>
</reference>
<evidence type="ECO:0000256" key="1">
    <source>
        <dbReference type="ARBA" id="ARBA00004651"/>
    </source>
</evidence>
<dbReference type="Proteomes" id="UP000461585">
    <property type="component" value="Unassembled WGS sequence"/>
</dbReference>
<evidence type="ECO:0000313" key="10">
    <source>
        <dbReference type="Proteomes" id="UP000461585"/>
    </source>
</evidence>
<proteinExistence type="inferred from homology"/>
<keyword evidence="4 6" id="KW-1133">Transmembrane helix</keyword>
<comment type="similarity">
    <text evidence="6">Belongs to the UPF0316 family.</text>
</comment>
<sequence length="219" mass="24695">MKDIVLILILQLLYVPMLALRTISMVKKLSLLTAFFGFLESLVYVFGLAIVLTGEQSILAMLVYAFGFAMGLIVGIHIENRIAIGYTSVLVNIRNKNAEMIAALREKGFGVTVFEGEGKDSTRYRLDILTKRNRELELLELIDLYEPTAFVISYEPTRFKGGYLAVMMKKQSKKRLKTVPKGQPAEIPGEEAEDASWLKKTAEEIVFEVKELAHQDQTE</sequence>
<dbReference type="PANTHER" id="PTHR40060">
    <property type="entry name" value="UPF0316 PROTEIN YEBE"/>
    <property type="match status" value="1"/>
</dbReference>
<accession>A0A7X5HV10</accession>
<evidence type="ECO:0000259" key="7">
    <source>
        <dbReference type="Pfam" id="PF10035"/>
    </source>
</evidence>
<dbReference type="HAMAP" id="MF_01515">
    <property type="entry name" value="UPF0316"/>
    <property type="match status" value="1"/>
</dbReference>
<evidence type="ECO:0000256" key="2">
    <source>
        <dbReference type="ARBA" id="ARBA00022475"/>
    </source>
</evidence>
<feature type="domain" description="DUF2179" evidence="7">
    <location>
        <begin position="109"/>
        <end position="161"/>
    </location>
</feature>
<dbReference type="EMBL" id="JAAEEH010000010">
    <property type="protein sequence ID" value="NDL67153.1"/>
    <property type="molecule type" value="Genomic_DNA"/>
</dbReference>
<dbReference type="InterPro" id="IPR019264">
    <property type="entry name" value="DUF2179"/>
</dbReference>
<feature type="transmembrane region" description="Helical" evidence="6">
    <location>
        <begin position="58"/>
        <end position="78"/>
    </location>
</feature>
<gene>
    <name evidence="9" type="ORF">GXN74_05250</name>
</gene>
<dbReference type="CDD" id="cd16381">
    <property type="entry name" value="YitT_C_like_1"/>
    <property type="match status" value="1"/>
</dbReference>
<dbReference type="AlphaFoldDB" id="A0A7X5HV10"/>
<dbReference type="Pfam" id="PF18955">
    <property type="entry name" value="DUF5698"/>
    <property type="match status" value="1"/>
</dbReference>
<dbReference type="InterPro" id="IPR044035">
    <property type="entry name" value="DUF5698"/>
</dbReference>
<keyword evidence="3 6" id="KW-0812">Transmembrane</keyword>
<keyword evidence="2 6" id="KW-1003">Cell membrane</keyword>
<dbReference type="NCBIfam" id="NF003194">
    <property type="entry name" value="PRK04164.1-5"/>
    <property type="match status" value="1"/>
</dbReference>
<dbReference type="GO" id="GO:0005886">
    <property type="term" value="C:plasma membrane"/>
    <property type="evidence" value="ECO:0007669"/>
    <property type="project" value="UniProtKB-SubCell"/>
</dbReference>
<keyword evidence="10" id="KW-1185">Reference proteome</keyword>
<evidence type="ECO:0000256" key="4">
    <source>
        <dbReference type="ARBA" id="ARBA00022989"/>
    </source>
</evidence>
<dbReference type="PANTHER" id="PTHR40060:SF1">
    <property type="entry name" value="UPF0316 PROTEIN YEBE"/>
    <property type="match status" value="1"/>
</dbReference>
<organism evidence="9 10">
    <name type="scientific">Anaerotalea alkaliphila</name>
    <dbReference type="NCBI Taxonomy" id="2662126"/>
    <lineage>
        <taxon>Bacteria</taxon>
        <taxon>Bacillati</taxon>
        <taxon>Bacillota</taxon>
        <taxon>Clostridia</taxon>
        <taxon>Eubacteriales</taxon>
        <taxon>Anaerotalea</taxon>
    </lineage>
</organism>
<feature type="transmembrane region" description="Helical" evidence="6">
    <location>
        <begin position="29"/>
        <end position="51"/>
    </location>
</feature>
<feature type="domain" description="DUF5698" evidence="8">
    <location>
        <begin position="20"/>
        <end position="76"/>
    </location>
</feature>
<protein>
    <recommendedName>
        <fullName evidence="6">UPF0316 protein GXN74_05250</fullName>
    </recommendedName>
</protein>
<name>A0A7X5HV10_9FIRM</name>
<evidence type="ECO:0000259" key="8">
    <source>
        <dbReference type="Pfam" id="PF18955"/>
    </source>
</evidence>
<dbReference type="Pfam" id="PF10035">
    <property type="entry name" value="DUF2179"/>
    <property type="match status" value="1"/>
</dbReference>
<comment type="caution">
    <text evidence="9">The sequence shown here is derived from an EMBL/GenBank/DDBJ whole genome shotgun (WGS) entry which is preliminary data.</text>
</comment>
<dbReference type="InterPro" id="IPR022930">
    <property type="entry name" value="UPF0316"/>
</dbReference>
<evidence type="ECO:0000256" key="5">
    <source>
        <dbReference type="ARBA" id="ARBA00023136"/>
    </source>
</evidence>
<comment type="subcellular location">
    <subcellularLocation>
        <location evidence="1 6">Cell membrane</location>
        <topology evidence="1 6">Multi-pass membrane protein</topology>
    </subcellularLocation>
</comment>
<keyword evidence="5 6" id="KW-0472">Membrane</keyword>
<evidence type="ECO:0000256" key="3">
    <source>
        <dbReference type="ARBA" id="ARBA00022692"/>
    </source>
</evidence>